<feature type="transmembrane region" description="Helical" evidence="2">
    <location>
        <begin position="109"/>
        <end position="130"/>
    </location>
</feature>
<reference evidence="3 4" key="1">
    <citation type="submission" date="2021-03" db="EMBL/GenBank/DDBJ databases">
        <authorList>
            <person name="King G.J."/>
            <person name="Bancroft I."/>
            <person name="Baten A."/>
            <person name="Bloomfield J."/>
            <person name="Borpatragohain P."/>
            <person name="He Z."/>
            <person name="Irish N."/>
            <person name="Irwin J."/>
            <person name="Liu K."/>
            <person name="Mauleon R.P."/>
            <person name="Moore J."/>
            <person name="Morris R."/>
            <person name="Ostergaard L."/>
            <person name="Wang B."/>
            <person name="Wells R."/>
        </authorList>
    </citation>
    <scope>NUCLEOTIDE SEQUENCE [LARGE SCALE GENOMIC DNA]</scope>
    <source>
        <strain evidence="3">R-o-18</strain>
        <tissue evidence="3">Leaf</tissue>
    </source>
</reference>
<feature type="region of interest" description="Disordered" evidence="1">
    <location>
        <begin position="20"/>
        <end position="85"/>
    </location>
</feature>
<proteinExistence type="predicted"/>
<accession>A0ABQ7MS98</accession>
<keyword evidence="2" id="KW-1133">Transmembrane helix</keyword>
<feature type="compositionally biased region" description="Low complexity" evidence="1">
    <location>
        <begin position="25"/>
        <end position="36"/>
    </location>
</feature>
<feature type="transmembrane region" description="Helical" evidence="2">
    <location>
        <begin position="235"/>
        <end position="260"/>
    </location>
</feature>
<evidence type="ECO:0000256" key="2">
    <source>
        <dbReference type="SAM" id="Phobius"/>
    </source>
</evidence>
<feature type="compositionally biased region" description="Low complexity" evidence="1">
    <location>
        <begin position="46"/>
        <end position="60"/>
    </location>
</feature>
<keyword evidence="4" id="KW-1185">Reference proteome</keyword>
<sequence>MKQKKISSLEATVVAFSPLAPPLPLRLRPPSRLHPPSSSPPRLHPPSRLCPLSPSPRLQLRPPPDPPPSTSSPVPLEARSLPKPLDPPDVPDGVIYLVYVDDTSFVSKCLFPAICSVFLYWCIDWSPYWFSLSNFIFPPLGFTMLVIVFVDSTIGCSIPISISVSLPLPIQWQLNRLMPHIFTHHVNRVIYCPVSAFMKFVLLLISSSTLCGFGVGNVLLKIRDTSNIEVLIKGFVAMLKIVDCALVAASVLGFISLIVVSNF</sequence>
<comment type="caution">
    <text evidence="3">The sequence shown here is derived from an EMBL/GenBank/DDBJ whole genome shotgun (WGS) entry which is preliminary data.</text>
</comment>
<dbReference type="Proteomes" id="UP000823674">
    <property type="component" value="Chromosome A04"/>
</dbReference>
<protein>
    <submittedName>
        <fullName evidence="3">Uncharacterized protein</fullName>
    </submittedName>
</protein>
<organism evidence="3 4">
    <name type="scientific">Brassica rapa subsp. trilocularis</name>
    <dbReference type="NCBI Taxonomy" id="1813537"/>
    <lineage>
        <taxon>Eukaryota</taxon>
        <taxon>Viridiplantae</taxon>
        <taxon>Streptophyta</taxon>
        <taxon>Embryophyta</taxon>
        <taxon>Tracheophyta</taxon>
        <taxon>Spermatophyta</taxon>
        <taxon>Magnoliopsida</taxon>
        <taxon>eudicotyledons</taxon>
        <taxon>Gunneridae</taxon>
        <taxon>Pentapetalae</taxon>
        <taxon>rosids</taxon>
        <taxon>malvids</taxon>
        <taxon>Brassicales</taxon>
        <taxon>Brassicaceae</taxon>
        <taxon>Brassiceae</taxon>
        <taxon>Brassica</taxon>
    </lineage>
</organism>
<keyword evidence="2" id="KW-0472">Membrane</keyword>
<evidence type="ECO:0000256" key="1">
    <source>
        <dbReference type="SAM" id="MobiDB-lite"/>
    </source>
</evidence>
<evidence type="ECO:0000313" key="3">
    <source>
        <dbReference type="EMBL" id="KAG5400536.1"/>
    </source>
</evidence>
<evidence type="ECO:0000313" key="4">
    <source>
        <dbReference type="Proteomes" id="UP000823674"/>
    </source>
</evidence>
<gene>
    <name evidence="3" type="primary">A04p009340.1_BraROA</name>
    <name evidence="3" type="ORF">IGI04_015143</name>
</gene>
<keyword evidence="2" id="KW-0812">Transmembrane</keyword>
<feature type="compositionally biased region" description="Pro residues" evidence="1">
    <location>
        <begin position="61"/>
        <end position="70"/>
    </location>
</feature>
<name>A0ABQ7MS98_BRACM</name>
<dbReference type="EMBL" id="JADBGQ010000004">
    <property type="protein sequence ID" value="KAG5400536.1"/>
    <property type="molecule type" value="Genomic_DNA"/>
</dbReference>
<feature type="transmembrane region" description="Helical" evidence="2">
    <location>
        <begin position="189"/>
        <end position="215"/>
    </location>
</feature>